<dbReference type="AlphaFoldDB" id="A0A1B7I702"/>
<dbReference type="SUPFAM" id="SSF82771">
    <property type="entry name" value="GIY-YIG endonuclease"/>
    <property type="match status" value="1"/>
</dbReference>
<evidence type="ECO:0000313" key="2">
    <source>
        <dbReference type="EMBL" id="OAT24243.1"/>
    </source>
</evidence>
<dbReference type="PROSITE" id="PS50164">
    <property type="entry name" value="GIY_YIG"/>
    <property type="match status" value="1"/>
</dbReference>
<gene>
    <name evidence="2" type="ORF">M977_00074</name>
</gene>
<protein>
    <recommendedName>
        <fullName evidence="1">GIY-YIG domain-containing protein</fullName>
    </recommendedName>
</protein>
<evidence type="ECO:0000259" key="1">
    <source>
        <dbReference type="PROSITE" id="PS50164"/>
    </source>
</evidence>
<comment type="caution">
    <text evidence="2">The sequence shown here is derived from an EMBL/GenBank/DDBJ whole genome shotgun (WGS) entry which is preliminary data.</text>
</comment>
<dbReference type="PATRIC" id="fig|1354253.4.peg.75"/>
<dbReference type="InterPro" id="IPR000305">
    <property type="entry name" value="GIY-YIG_endonuc"/>
</dbReference>
<dbReference type="Proteomes" id="UP000078504">
    <property type="component" value="Unassembled WGS sequence"/>
</dbReference>
<reference evidence="2 3" key="1">
    <citation type="submission" date="2016-04" db="EMBL/GenBank/DDBJ databases">
        <title>ATOL: Assembling a taxonomically balanced genome-scale reconstruction of the evolutionary history of the Enterobacteriaceae.</title>
        <authorList>
            <person name="Plunkett G.III."/>
            <person name="Neeno-Eckwall E.C."/>
            <person name="Glasner J.D."/>
            <person name="Perna N.T."/>
        </authorList>
    </citation>
    <scope>NUCLEOTIDE SEQUENCE [LARGE SCALE GENOMIC DNA]</scope>
    <source>
        <strain evidence="2 3">ATCC 51604</strain>
    </source>
</reference>
<accession>A0A1B7I702</accession>
<proteinExistence type="predicted"/>
<organism evidence="2 3">
    <name type="scientific">Buttiauxella gaviniae ATCC 51604</name>
    <dbReference type="NCBI Taxonomy" id="1354253"/>
    <lineage>
        <taxon>Bacteria</taxon>
        <taxon>Pseudomonadati</taxon>
        <taxon>Pseudomonadota</taxon>
        <taxon>Gammaproteobacteria</taxon>
        <taxon>Enterobacterales</taxon>
        <taxon>Enterobacteriaceae</taxon>
        <taxon>Buttiauxella</taxon>
    </lineage>
</organism>
<dbReference type="RefSeq" id="WP_064511571.1">
    <property type="nucleotide sequence ID" value="NZ_LXEP01000001.1"/>
</dbReference>
<dbReference type="CDD" id="cd10446">
    <property type="entry name" value="GIY-YIG_unchar_1"/>
    <property type="match status" value="1"/>
</dbReference>
<dbReference type="Gene3D" id="3.40.1440.10">
    <property type="entry name" value="GIY-YIG endonuclease"/>
    <property type="match status" value="1"/>
</dbReference>
<evidence type="ECO:0000313" key="3">
    <source>
        <dbReference type="Proteomes" id="UP000078504"/>
    </source>
</evidence>
<dbReference type="InterPro" id="IPR035901">
    <property type="entry name" value="GIY-YIG_endonuc_sf"/>
</dbReference>
<dbReference type="EMBL" id="LXEP01000001">
    <property type="protein sequence ID" value="OAT24243.1"/>
    <property type="molecule type" value="Genomic_DNA"/>
</dbReference>
<dbReference type="Pfam" id="PF01541">
    <property type="entry name" value="GIY-YIG"/>
    <property type="match status" value="1"/>
</dbReference>
<sequence>MELFQYLQSLYPQLTPKNSKIHLASTNEYKENPIKEFLNETFDGWQCLQKNKNFNRTYVISLIQTEENQRWLYAGTYLNEGCASEATIIVPGRNEVYHLYQLLHVPELAEYRGRMYIHAVRHRKHILNGETLAGKMPIVEIAPTCLSFGEFPGYKNVALDRVSLGTIIQQELKSWRTALNIVKGIYLLTDVDGGKLYVGQANGKDGIWGRWKTYFTTGHGGNAGLIEAFGTCDEDRLKKVTFSILEIMDINSDKHEINRRESHWKRILLSRVIGHNRN</sequence>
<feature type="domain" description="GIY-YIG" evidence="1">
    <location>
        <begin position="181"/>
        <end position="277"/>
    </location>
</feature>
<name>A0A1B7I702_9ENTR</name>